<accession>A0AAJ0AQ63</accession>
<comment type="caution">
    <text evidence="1">The sequence shown here is derived from an EMBL/GenBank/DDBJ whole genome shotgun (WGS) entry which is preliminary data.</text>
</comment>
<dbReference type="EMBL" id="JAHMHR010000014">
    <property type="protein sequence ID" value="KAK1687698.1"/>
    <property type="molecule type" value="Genomic_DNA"/>
</dbReference>
<proteinExistence type="predicted"/>
<dbReference type="Proteomes" id="UP001224890">
    <property type="component" value="Unassembled WGS sequence"/>
</dbReference>
<evidence type="ECO:0000313" key="1">
    <source>
        <dbReference type="EMBL" id="KAK1687698.1"/>
    </source>
</evidence>
<name>A0AAJ0AQ63_9PEZI</name>
<gene>
    <name evidence="1" type="ORF">BDP55DRAFT_659137</name>
</gene>
<keyword evidence="2" id="KW-1185">Reference proteome</keyword>
<dbReference type="RefSeq" id="XP_060431393.1">
    <property type="nucleotide sequence ID" value="XM_060574530.1"/>
</dbReference>
<dbReference type="AlphaFoldDB" id="A0AAJ0AQ63"/>
<reference evidence="1" key="1">
    <citation type="submission" date="2021-06" db="EMBL/GenBank/DDBJ databases">
        <title>Comparative genomics, transcriptomics and evolutionary studies reveal genomic signatures of adaptation to plant cell wall in hemibiotrophic fungi.</title>
        <authorList>
            <consortium name="DOE Joint Genome Institute"/>
            <person name="Baroncelli R."/>
            <person name="Diaz J.F."/>
            <person name="Benocci T."/>
            <person name="Peng M."/>
            <person name="Battaglia E."/>
            <person name="Haridas S."/>
            <person name="Andreopoulos W."/>
            <person name="Labutti K."/>
            <person name="Pangilinan J."/>
            <person name="Floch G.L."/>
            <person name="Makela M.R."/>
            <person name="Henrissat B."/>
            <person name="Grigoriev I.V."/>
            <person name="Crouch J.A."/>
            <person name="De Vries R.P."/>
            <person name="Sukno S.A."/>
            <person name="Thon M.R."/>
        </authorList>
    </citation>
    <scope>NUCLEOTIDE SEQUENCE</scope>
    <source>
        <strain evidence="1">CBS 193.32</strain>
    </source>
</reference>
<protein>
    <submittedName>
        <fullName evidence="1">Uncharacterized protein</fullName>
    </submittedName>
</protein>
<sequence length="200" mass="23000">MLVFTIEEYPVLPHKATWAHFPIPKKASQKVGGDLSYLLLLGPFQLGKGILRLQANQRVSVQIQSISQNNVDPYTTRREFLTWTIIALSGRKPLHRRRTMERREGPGGSCRHADASCPFVKVLAYFEAELRDIGNASSFSPWKLTVCNSVKALSPDRYIDRYIQWHVVSLVQCLGKWAQHHRHLLQDPEPKRTGRWRGFI</sequence>
<organism evidence="1 2">
    <name type="scientific">Colletotrichum godetiae</name>
    <dbReference type="NCBI Taxonomy" id="1209918"/>
    <lineage>
        <taxon>Eukaryota</taxon>
        <taxon>Fungi</taxon>
        <taxon>Dikarya</taxon>
        <taxon>Ascomycota</taxon>
        <taxon>Pezizomycotina</taxon>
        <taxon>Sordariomycetes</taxon>
        <taxon>Hypocreomycetidae</taxon>
        <taxon>Glomerellales</taxon>
        <taxon>Glomerellaceae</taxon>
        <taxon>Colletotrichum</taxon>
        <taxon>Colletotrichum acutatum species complex</taxon>
    </lineage>
</organism>
<evidence type="ECO:0000313" key="2">
    <source>
        <dbReference type="Proteomes" id="UP001224890"/>
    </source>
</evidence>
<dbReference type="GeneID" id="85459056"/>